<accession>A0ABW5I521</accession>
<gene>
    <name evidence="1" type="ORF">ACFSUT_28810</name>
</gene>
<dbReference type="Proteomes" id="UP001597542">
    <property type="component" value="Unassembled WGS sequence"/>
</dbReference>
<name>A0ABW5I521_9PSEU</name>
<dbReference type="EMBL" id="JBHUKQ010000015">
    <property type="protein sequence ID" value="MFD2484308.1"/>
    <property type="molecule type" value="Genomic_DNA"/>
</dbReference>
<reference evidence="2" key="1">
    <citation type="journal article" date="2019" name="Int. J. Syst. Evol. Microbiol.">
        <title>The Global Catalogue of Microorganisms (GCM) 10K type strain sequencing project: providing services to taxonomists for standard genome sequencing and annotation.</title>
        <authorList>
            <consortium name="The Broad Institute Genomics Platform"/>
            <consortium name="The Broad Institute Genome Sequencing Center for Infectious Disease"/>
            <person name="Wu L."/>
            <person name="Ma J."/>
        </authorList>
    </citation>
    <scope>NUCLEOTIDE SEQUENCE [LARGE SCALE GENOMIC DNA]</scope>
    <source>
        <strain evidence="2">CGMCC 4.7638</strain>
    </source>
</reference>
<evidence type="ECO:0000313" key="2">
    <source>
        <dbReference type="Proteomes" id="UP001597542"/>
    </source>
</evidence>
<organism evidence="1 2">
    <name type="scientific">Amycolatopsis albidoflavus</name>
    <dbReference type="NCBI Taxonomy" id="102226"/>
    <lineage>
        <taxon>Bacteria</taxon>
        <taxon>Bacillati</taxon>
        <taxon>Actinomycetota</taxon>
        <taxon>Actinomycetes</taxon>
        <taxon>Pseudonocardiales</taxon>
        <taxon>Pseudonocardiaceae</taxon>
        <taxon>Amycolatopsis</taxon>
    </lineage>
</organism>
<protein>
    <submittedName>
        <fullName evidence="1">Uncharacterized protein</fullName>
    </submittedName>
</protein>
<sequence>MVRTDLPARMDRLPLSSWRWLMLVGTIASGHHPGAGIMIADPLPAKAEAVAR</sequence>
<comment type="caution">
    <text evidence="1">The sequence shown here is derived from an EMBL/GenBank/DDBJ whole genome shotgun (WGS) entry which is preliminary data.</text>
</comment>
<proteinExistence type="predicted"/>
<evidence type="ECO:0000313" key="1">
    <source>
        <dbReference type="EMBL" id="MFD2484308.1"/>
    </source>
</evidence>
<keyword evidence="2" id="KW-1185">Reference proteome</keyword>
<dbReference type="RefSeq" id="WP_344274731.1">
    <property type="nucleotide sequence ID" value="NZ_BAAAHV010000012.1"/>
</dbReference>